<evidence type="ECO:0000256" key="3">
    <source>
        <dbReference type="ARBA" id="ARBA00023082"/>
    </source>
</evidence>
<dbReference type="Gene3D" id="1.10.1740.10">
    <property type="match status" value="1"/>
</dbReference>
<keyword evidence="3" id="KW-0731">Sigma factor</keyword>
<dbReference type="NCBIfam" id="TIGR02985">
    <property type="entry name" value="Sig70_bacteroi1"/>
    <property type="match status" value="1"/>
</dbReference>
<dbReference type="InterPro" id="IPR036388">
    <property type="entry name" value="WH-like_DNA-bd_sf"/>
</dbReference>
<dbReference type="Proteomes" id="UP001337305">
    <property type="component" value="Unassembled WGS sequence"/>
</dbReference>
<name>A0ABU7XX40_9FLAO</name>
<feature type="domain" description="RNA polymerase sigma factor 70 region 4 type 2" evidence="6">
    <location>
        <begin position="135"/>
        <end position="187"/>
    </location>
</feature>
<evidence type="ECO:0000259" key="5">
    <source>
        <dbReference type="Pfam" id="PF04542"/>
    </source>
</evidence>
<dbReference type="InterPro" id="IPR039425">
    <property type="entry name" value="RNA_pol_sigma-70-like"/>
</dbReference>
<dbReference type="InterPro" id="IPR013325">
    <property type="entry name" value="RNA_pol_sigma_r2"/>
</dbReference>
<dbReference type="Pfam" id="PF08281">
    <property type="entry name" value="Sigma70_r4_2"/>
    <property type="match status" value="1"/>
</dbReference>
<comment type="similarity">
    <text evidence="1">Belongs to the sigma-70 factor family. ECF subfamily.</text>
</comment>
<dbReference type="Pfam" id="PF04542">
    <property type="entry name" value="Sigma70_r2"/>
    <property type="match status" value="1"/>
</dbReference>
<keyword evidence="4" id="KW-0804">Transcription</keyword>
<dbReference type="InterPro" id="IPR014284">
    <property type="entry name" value="RNA_pol_sigma-70_dom"/>
</dbReference>
<keyword evidence="8" id="KW-1185">Reference proteome</keyword>
<sequence>MAGINSLKNSVSNINVSFASLLEKRDEVAYETLFRLYYIKLIHIAKSYLIYQEDAEEVVQDVFLKLWEQKSKFKTISNINGYMFSMTKNMCLDKLRHEKIKRKFIDNNLRVKAGIQYDFIKDEAASLLLESELEQRIMKSIDLLPEKCRQVFIKSRMEGLKHQEIADELGISHRTVENHVSKAIKHMKLHLKDFLTIFL</sequence>
<dbReference type="RefSeq" id="WP_303307586.1">
    <property type="nucleotide sequence ID" value="NZ_JAUOEO010000001.1"/>
</dbReference>
<comment type="caution">
    <text evidence="7">The sequence shown here is derived from an EMBL/GenBank/DDBJ whole genome shotgun (WGS) entry which is preliminary data.</text>
</comment>
<evidence type="ECO:0000256" key="2">
    <source>
        <dbReference type="ARBA" id="ARBA00023015"/>
    </source>
</evidence>
<proteinExistence type="inferred from homology"/>
<dbReference type="SUPFAM" id="SSF88659">
    <property type="entry name" value="Sigma3 and sigma4 domains of RNA polymerase sigma factors"/>
    <property type="match status" value="1"/>
</dbReference>
<dbReference type="InterPro" id="IPR007627">
    <property type="entry name" value="RNA_pol_sigma70_r2"/>
</dbReference>
<keyword evidence="2" id="KW-0805">Transcription regulation</keyword>
<evidence type="ECO:0000256" key="1">
    <source>
        <dbReference type="ARBA" id="ARBA00010641"/>
    </source>
</evidence>
<dbReference type="InterPro" id="IPR014327">
    <property type="entry name" value="RNA_pol_sigma70_bacteroid"/>
</dbReference>
<dbReference type="Gene3D" id="1.10.10.10">
    <property type="entry name" value="Winged helix-like DNA-binding domain superfamily/Winged helix DNA-binding domain"/>
    <property type="match status" value="1"/>
</dbReference>
<dbReference type="PANTHER" id="PTHR43133:SF46">
    <property type="entry name" value="RNA POLYMERASE SIGMA-70 FACTOR ECF SUBFAMILY"/>
    <property type="match status" value="1"/>
</dbReference>
<evidence type="ECO:0000313" key="7">
    <source>
        <dbReference type="EMBL" id="MEF3835295.1"/>
    </source>
</evidence>
<dbReference type="InterPro" id="IPR013324">
    <property type="entry name" value="RNA_pol_sigma_r3/r4-like"/>
</dbReference>
<evidence type="ECO:0000313" key="8">
    <source>
        <dbReference type="Proteomes" id="UP001337305"/>
    </source>
</evidence>
<evidence type="ECO:0000256" key="4">
    <source>
        <dbReference type="ARBA" id="ARBA00023163"/>
    </source>
</evidence>
<dbReference type="InterPro" id="IPR013249">
    <property type="entry name" value="RNA_pol_sigma70_r4_t2"/>
</dbReference>
<gene>
    <name evidence="7" type="ORF">N1F79_19380</name>
</gene>
<reference evidence="7 8" key="1">
    <citation type="submission" date="2022-09" db="EMBL/GenBank/DDBJ databases">
        <title>Genome sequencing of Flavivirga sp. MEBiC05379.</title>
        <authorList>
            <person name="Oh H.-M."/>
            <person name="Kwon K.K."/>
            <person name="Park M.J."/>
            <person name="Yang S.-H."/>
        </authorList>
    </citation>
    <scope>NUCLEOTIDE SEQUENCE [LARGE SCALE GENOMIC DNA]</scope>
    <source>
        <strain evidence="7 8">MEBiC05379</strain>
    </source>
</reference>
<organism evidence="7 8">
    <name type="scientific">Flavivirga spongiicola</name>
    <dbReference type="NCBI Taxonomy" id="421621"/>
    <lineage>
        <taxon>Bacteria</taxon>
        <taxon>Pseudomonadati</taxon>
        <taxon>Bacteroidota</taxon>
        <taxon>Flavobacteriia</taxon>
        <taxon>Flavobacteriales</taxon>
        <taxon>Flavobacteriaceae</taxon>
        <taxon>Flavivirga</taxon>
    </lineage>
</organism>
<dbReference type="CDD" id="cd06171">
    <property type="entry name" value="Sigma70_r4"/>
    <property type="match status" value="1"/>
</dbReference>
<dbReference type="EMBL" id="JAODOP010000004">
    <property type="protein sequence ID" value="MEF3835295.1"/>
    <property type="molecule type" value="Genomic_DNA"/>
</dbReference>
<accession>A0ABU7XX40</accession>
<dbReference type="NCBIfam" id="TIGR02937">
    <property type="entry name" value="sigma70-ECF"/>
    <property type="match status" value="1"/>
</dbReference>
<dbReference type="SUPFAM" id="SSF88946">
    <property type="entry name" value="Sigma2 domain of RNA polymerase sigma factors"/>
    <property type="match status" value="1"/>
</dbReference>
<protein>
    <submittedName>
        <fullName evidence="7">RNA polymerase sigma-70 factor</fullName>
    </submittedName>
</protein>
<evidence type="ECO:0000259" key="6">
    <source>
        <dbReference type="Pfam" id="PF08281"/>
    </source>
</evidence>
<dbReference type="PANTHER" id="PTHR43133">
    <property type="entry name" value="RNA POLYMERASE ECF-TYPE SIGMA FACTO"/>
    <property type="match status" value="1"/>
</dbReference>
<feature type="domain" description="RNA polymerase sigma-70 region 2" evidence="5">
    <location>
        <begin position="33"/>
        <end position="99"/>
    </location>
</feature>